<gene>
    <name evidence="1" type="ORF">TO73_2783</name>
</gene>
<name>A0ABN4IMW9_THEA5</name>
<evidence type="ECO:0000313" key="1">
    <source>
        <dbReference type="EMBL" id="ALJ92312.1"/>
    </source>
</evidence>
<dbReference type="RefSeq" id="WP_003049759.1">
    <property type="nucleotide sequence ID" value="NZ_CP010825.1"/>
</dbReference>
<protein>
    <submittedName>
        <fullName evidence="1">Uncharacterized protein</fullName>
    </submittedName>
</protein>
<dbReference type="EMBL" id="CP010825">
    <property type="protein sequence ID" value="ALJ92312.1"/>
    <property type="molecule type" value="Genomic_DNA"/>
</dbReference>
<reference evidence="2" key="1">
    <citation type="journal article" date="2015" name="PLoS ONE">
        <title>Complete Genome Sequence of Thermus aquaticus Y51MC23.</title>
        <authorList>
            <person name="Brumm P.J."/>
            <person name="Monsma S."/>
            <person name="Keough B."/>
            <person name="Jasinovica S."/>
            <person name="Ferguson E."/>
            <person name="Schoenfeld T."/>
            <person name="Lodes M."/>
            <person name="Mead D.A."/>
        </authorList>
    </citation>
    <scope>NUCLEOTIDE SEQUENCE [LARGE SCALE GENOMIC DNA]</scope>
    <source>
        <strain evidence="2">BAA-2747 / Y51MC23</strain>
    </source>
</reference>
<organism evidence="1 2">
    <name type="scientific">Thermus aquaticus (strain ATCC BAA-2747 / Y51MC23)</name>
    <dbReference type="NCBI Taxonomy" id="498848"/>
    <lineage>
        <taxon>Bacteria</taxon>
        <taxon>Thermotogati</taxon>
        <taxon>Deinococcota</taxon>
        <taxon>Deinococci</taxon>
        <taxon>Thermales</taxon>
        <taxon>Thermaceae</taxon>
        <taxon>Thermus</taxon>
    </lineage>
</organism>
<keyword evidence="2" id="KW-1185">Reference proteome</keyword>
<sequence length="114" mass="13217">MAKCRICGGAFKCPANRYLSVRAPREDEVLVLPKDQYPGDEWAETHITRRTKTWVRKVAQDGYLLHIVGSAQAGRIQAHYGVKPVWVGMTKYAYFVIPNPDVWPEDFFPMWKKY</sequence>
<evidence type="ECO:0000313" key="2">
    <source>
        <dbReference type="Proteomes" id="UP000058660"/>
    </source>
</evidence>
<dbReference type="Proteomes" id="UP000058660">
    <property type="component" value="Plasmid pTA69"/>
</dbReference>
<accession>A0ABN4IMW9</accession>
<geneLocation type="plasmid" evidence="1 2">
    <name>pTA69</name>
</geneLocation>
<keyword evidence="1" id="KW-0614">Plasmid</keyword>
<proteinExistence type="predicted"/>